<dbReference type="RefSeq" id="WP_105911423.1">
    <property type="nucleotide sequence ID" value="NZ_JAMXDI010000006.1"/>
</dbReference>
<dbReference type="AlphaFoldDB" id="A0A2S9SU74"/>
<reference evidence="1 2" key="1">
    <citation type="submission" date="2017-09" db="EMBL/GenBank/DDBJ databases">
        <title>Reassesment of A. cryaerophilus.</title>
        <authorList>
            <person name="Perez-Cataluna A."/>
            <person name="Collado L."/>
            <person name="Salgado O."/>
            <person name="Lefinanco V."/>
            <person name="Figueras M.J."/>
        </authorList>
    </citation>
    <scope>NUCLEOTIDE SEQUENCE [LARGE SCALE GENOMIC DNA]</scope>
    <source>
        <strain evidence="1 2">LMG 9871</strain>
    </source>
</reference>
<evidence type="ECO:0000313" key="1">
    <source>
        <dbReference type="EMBL" id="PRM90133.1"/>
    </source>
</evidence>
<gene>
    <name evidence="1" type="ORF">CJ671_03920</name>
</gene>
<accession>A0A2S9SU74</accession>
<name>A0A2S9SU74_9BACT</name>
<dbReference type="GO" id="GO:0003723">
    <property type="term" value="F:RNA binding"/>
    <property type="evidence" value="ECO:0007669"/>
    <property type="project" value="InterPro"/>
</dbReference>
<dbReference type="GO" id="GO:0110001">
    <property type="term" value="C:toxin-antitoxin complex"/>
    <property type="evidence" value="ECO:0007669"/>
    <property type="project" value="InterPro"/>
</dbReference>
<dbReference type="InterPro" id="IPR018669">
    <property type="entry name" value="Toxin_HigB"/>
</dbReference>
<evidence type="ECO:0000313" key="2">
    <source>
        <dbReference type="Proteomes" id="UP000238649"/>
    </source>
</evidence>
<organism evidence="1 2">
    <name type="scientific">Aliarcobacter cryaerophilus</name>
    <dbReference type="NCBI Taxonomy" id="28198"/>
    <lineage>
        <taxon>Bacteria</taxon>
        <taxon>Pseudomonadati</taxon>
        <taxon>Campylobacterota</taxon>
        <taxon>Epsilonproteobacteria</taxon>
        <taxon>Campylobacterales</taxon>
        <taxon>Arcobacteraceae</taxon>
        <taxon>Aliarcobacter</taxon>
    </lineage>
</organism>
<dbReference type="GO" id="GO:0004519">
    <property type="term" value="F:endonuclease activity"/>
    <property type="evidence" value="ECO:0007669"/>
    <property type="project" value="InterPro"/>
</dbReference>
<dbReference type="Proteomes" id="UP000238649">
    <property type="component" value="Unassembled WGS sequence"/>
</dbReference>
<proteinExistence type="predicted"/>
<sequence length="97" mass="11519">MNIISKRTLVQFYEKHIQAKTPLEVWHQDVKKAEWKTPSDIKKVYSNASFLEDNRVVFNIKGNAYRLVVHVDYLRKIVRVKFIGTHSEYDKINAKEI</sequence>
<dbReference type="Pfam" id="PF09907">
    <property type="entry name" value="HigB_toxin"/>
    <property type="match status" value="1"/>
</dbReference>
<dbReference type="EMBL" id="NXGH01000008">
    <property type="protein sequence ID" value="PRM90133.1"/>
    <property type="molecule type" value="Genomic_DNA"/>
</dbReference>
<comment type="caution">
    <text evidence="1">The sequence shown here is derived from an EMBL/GenBank/DDBJ whole genome shotgun (WGS) entry which is preliminary data.</text>
</comment>
<dbReference type="OrthoDB" id="9799912at2"/>
<protein>
    <submittedName>
        <fullName evidence="1">Addiction module toxin RelE</fullName>
    </submittedName>
</protein>